<proteinExistence type="predicted"/>
<evidence type="ECO:0000313" key="1">
    <source>
        <dbReference type="EMBL" id="KAJ8389859.1"/>
    </source>
</evidence>
<accession>A0AAD7RT18</accession>
<protein>
    <submittedName>
        <fullName evidence="1">Uncharacterized protein</fullName>
    </submittedName>
</protein>
<name>A0AAD7RT18_9TELE</name>
<dbReference type="AlphaFoldDB" id="A0AAD7RT18"/>
<comment type="caution">
    <text evidence="1">The sequence shown here is derived from an EMBL/GenBank/DDBJ whole genome shotgun (WGS) entry which is preliminary data.</text>
</comment>
<evidence type="ECO:0000313" key="2">
    <source>
        <dbReference type="Proteomes" id="UP001221898"/>
    </source>
</evidence>
<gene>
    <name evidence="1" type="ORF">AAFF_G00113280</name>
</gene>
<keyword evidence="2" id="KW-1185">Reference proteome</keyword>
<organism evidence="1 2">
    <name type="scientific">Aldrovandia affinis</name>
    <dbReference type="NCBI Taxonomy" id="143900"/>
    <lineage>
        <taxon>Eukaryota</taxon>
        <taxon>Metazoa</taxon>
        <taxon>Chordata</taxon>
        <taxon>Craniata</taxon>
        <taxon>Vertebrata</taxon>
        <taxon>Euteleostomi</taxon>
        <taxon>Actinopterygii</taxon>
        <taxon>Neopterygii</taxon>
        <taxon>Teleostei</taxon>
        <taxon>Notacanthiformes</taxon>
        <taxon>Halosauridae</taxon>
        <taxon>Aldrovandia</taxon>
    </lineage>
</organism>
<dbReference type="Proteomes" id="UP001221898">
    <property type="component" value="Unassembled WGS sequence"/>
</dbReference>
<sequence>MVGGMGEVACPTVKEVKATTAAVNAVPVAEAGEANAITEVHAAPAAAAAKDAGEGGQSVAEGQKHPFLNRLAKRLRNSTTKILWEVSASLATAVAEGGVSPPAAPSKPSVWKRVKRFVRTVFSRRKGYTLLEEDDLDEA</sequence>
<reference evidence="1" key="1">
    <citation type="journal article" date="2023" name="Science">
        <title>Genome structures resolve the early diversification of teleost fishes.</title>
        <authorList>
            <person name="Parey E."/>
            <person name="Louis A."/>
            <person name="Montfort J."/>
            <person name="Bouchez O."/>
            <person name="Roques C."/>
            <person name="Iampietro C."/>
            <person name="Lluch J."/>
            <person name="Castinel A."/>
            <person name="Donnadieu C."/>
            <person name="Desvignes T."/>
            <person name="Floi Bucao C."/>
            <person name="Jouanno E."/>
            <person name="Wen M."/>
            <person name="Mejri S."/>
            <person name="Dirks R."/>
            <person name="Jansen H."/>
            <person name="Henkel C."/>
            <person name="Chen W.J."/>
            <person name="Zahm M."/>
            <person name="Cabau C."/>
            <person name="Klopp C."/>
            <person name="Thompson A.W."/>
            <person name="Robinson-Rechavi M."/>
            <person name="Braasch I."/>
            <person name="Lecointre G."/>
            <person name="Bobe J."/>
            <person name="Postlethwait J.H."/>
            <person name="Berthelot C."/>
            <person name="Roest Crollius H."/>
            <person name="Guiguen Y."/>
        </authorList>
    </citation>
    <scope>NUCLEOTIDE SEQUENCE</scope>
    <source>
        <strain evidence="1">NC1722</strain>
    </source>
</reference>
<dbReference type="EMBL" id="JAINUG010000177">
    <property type="protein sequence ID" value="KAJ8389859.1"/>
    <property type="molecule type" value="Genomic_DNA"/>
</dbReference>